<dbReference type="InterPro" id="IPR025751">
    <property type="entry name" value="RsbRD_N_dom"/>
</dbReference>
<dbReference type="Pfam" id="PF01740">
    <property type="entry name" value="STAS"/>
    <property type="match status" value="1"/>
</dbReference>
<sequence>MNTTAQVLEKNKERILEKWMQNQLSDASLRDDLMTSDELQRQSKEMLDGLLRAVSKGNHDNIYDTEFEQVTDTLRDISITRARQGFSPRETGTYVLSLKQALIEVLVEQRQDDTSTLYMEIMQLNTLLDNLSIVTFETFIKGREEVILRQTDEISEISTPVIRVWDGILALPIIGTLDSARTQIVMENLLQEIVNTGSNIAILDISGVPAVDSLVAQHLIKTVSATRLMGAECIISGIRAEIAQTIVHLGIDLSNIKTKASLASALQLAFSMTNLEVRRNDKNKGLNIMR</sequence>
<name>A0A1N6Z7M6_9BACT</name>
<keyword evidence="4" id="KW-1185">Reference proteome</keyword>
<evidence type="ECO:0000259" key="2">
    <source>
        <dbReference type="PROSITE" id="PS50801"/>
    </source>
</evidence>
<dbReference type="InterPro" id="IPR036513">
    <property type="entry name" value="STAS_dom_sf"/>
</dbReference>
<dbReference type="EMBL" id="FTNM01000004">
    <property type="protein sequence ID" value="SIR22779.1"/>
    <property type="molecule type" value="Genomic_DNA"/>
</dbReference>
<dbReference type="InterPro" id="IPR002645">
    <property type="entry name" value="STAS_dom"/>
</dbReference>
<dbReference type="PANTHER" id="PTHR33745">
    <property type="entry name" value="RSBT ANTAGONIST PROTEIN RSBS-RELATED"/>
    <property type="match status" value="1"/>
</dbReference>
<keyword evidence="1" id="KW-0597">Phosphoprotein</keyword>
<gene>
    <name evidence="3" type="ORF">SAMN05421545_2802</name>
</gene>
<accession>A0A1N6Z7M6</accession>
<dbReference type="AlphaFoldDB" id="A0A1N6Z7M6"/>
<evidence type="ECO:0000313" key="3">
    <source>
        <dbReference type="EMBL" id="SIR22779.1"/>
    </source>
</evidence>
<reference evidence="4" key="1">
    <citation type="submission" date="2017-01" db="EMBL/GenBank/DDBJ databases">
        <authorList>
            <person name="Varghese N."/>
            <person name="Submissions S."/>
        </authorList>
    </citation>
    <scope>NUCLEOTIDE SEQUENCE [LARGE SCALE GENOMIC DNA]</scope>
    <source>
        <strain evidence="4">DM9</strain>
    </source>
</reference>
<evidence type="ECO:0000256" key="1">
    <source>
        <dbReference type="ARBA" id="ARBA00022553"/>
    </source>
</evidence>
<dbReference type="RefSeq" id="WP_007652437.1">
    <property type="nucleotide sequence ID" value="NZ_FTNM01000004.1"/>
</dbReference>
<proteinExistence type="predicted"/>
<organism evidence="3 4">
    <name type="scientific">Pontibacter lucknowensis</name>
    <dbReference type="NCBI Taxonomy" id="1077936"/>
    <lineage>
        <taxon>Bacteria</taxon>
        <taxon>Pseudomonadati</taxon>
        <taxon>Bacteroidota</taxon>
        <taxon>Cytophagia</taxon>
        <taxon>Cytophagales</taxon>
        <taxon>Hymenobacteraceae</taxon>
        <taxon>Pontibacter</taxon>
    </lineage>
</organism>
<dbReference type="CDD" id="cd07041">
    <property type="entry name" value="STAS_RsbR_RsbS_like"/>
    <property type="match status" value="1"/>
</dbReference>
<dbReference type="PANTHER" id="PTHR33745:SF3">
    <property type="entry name" value="RSBT CO-ANTAGONIST PROTEIN RSBRC"/>
    <property type="match status" value="1"/>
</dbReference>
<dbReference type="Pfam" id="PF14361">
    <property type="entry name" value="RsbRD_N"/>
    <property type="match status" value="1"/>
</dbReference>
<dbReference type="OrthoDB" id="9800154at2"/>
<dbReference type="Proteomes" id="UP000185924">
    <property type="component" value="Unassembled WGS sequence"/>
</dbReference>
<protein>
    <submittedName>
        <fullName evidence="3">RsbT co-antagonist protein RsbR</fullName>
    </submittedName>
</protein>
<dbReference type="PROSITE" id="PS50801">
    <property type="entry name" value="STAS"/>
    <property type="match status" value="1"/>
</dbReference>
<evidence type="ECO:0000313" key="4">
    <source>
        <dbReference type="Proteomes" id="UP000185924"/>
    </source>
</evidence>
<feature type="domain" description="STAS" evidence="2">
    <location>
        <begin position="158"/>
        <end position="269"/>
    </location>
</feature>
<dbReference type="InterPro" id="IPR051932">
    <property type="entry name" value="Bact_StressResp_Reg"/>
</dbReference>
<dbReference type="STRING" id="1077936.SAMN05421545_2802"/>
<dbReference type="Gene3D" id="3.30.750.24">
    <property type="entry name" value="STAS domain"/>
    <property type="match status" value="1"/>
</dbReference>
<dbReference type="SUPFAM" id="SSF52091">
    <property type="entry name" value="SpoIIaa-like"/>
    <property type="match status" value="1"/>
</dbReference>